<dbReference type="SUPFAM" id="SSF52058">
    <property type="entry name" value="L domain-like"/>
    <property type="match status" value="1"/>
</dbReference>
<evidence type="ECO:0000313" key="5">
    <source>
        <dbReference type="Proteomes" id="UP000664163"/>
    </source>
</evidence>
<dbReference type="Proteomes" id="UP000664163">
    <property type="component" value="Unassembled WGS sequence"/>
</dbReference>
<dbReference type="InterPro" id="IPR052574">
    <property type="entry name" value="CDIRP"/>
</dbReference>
<dbReference type="Gene3D" id="3.80.10.10">
    <property type="entry name" value="Ribonuclease Inhibitor"/>
    <property type="match status" value="1"/>
</dbReference>
<gene>
    <name evidence="4" type="ORF">J0X13_14880</name>
</gene>
<keyword evidence="3" id="KW-0732">Signal</keyword>
<reference evidence="4 5" key="1">
    <citation type="submission" date="2021-03" db="EMBL/GenBank/DDBJ databases">
        <title>Muricauda sp. CAU 1631 isolated from Incheon.</title>
        <authorList>
            <person name="Kim W."/>
        </authorList>
    </citation>
    <scope>NUCLEOTIDE SEQUENCE [LARGE SCALE GENOMIC DNA]</scope>
    <source>
        <strain evidence="4 5">CAU 1631</strain>
    </source>
</reference>
<evidence type="ECO:0000256" key="3">
    <source>
        <dbReference type="SAM" id="SignalP"/>
    </source>
</evidence>
<accession>A0ABS3F077</accession>
<proteinExistence type="predicted"/>
<dbReference type="PANTHER" id="PTHR47566:SF1">
    <property type="entry name" value="PROTEIN NUD1"/>
    <property type="match status" value="1"/>
</dbReference>
<evidence type="ECO:0000256" key="1">
    <source>
        <dbReference type="ARBA" id="ARBA00022614"/>
    </source>
</evidence>
<dbReference type="EMBL" id="JAFLND010000004">
    <property type="protein sequence ID" value="MBO0331840.1"/>
    <property type="molecule type" value="Genomic_DNA"/>
</dbReference>
<keyword evidence="1" id="KW-0433">Leucine-rich repeat</keyword>
<sequence length="304" mass="33578">MKLILKTINLVALSLTALLYSSCAYEEIPPSTIIETFVSIPDSVFESKLIELGVDSDGAINHKILRSDAEQVTHLNLNLTENTGIIGDLNGIEGFINLTFLSATGQDIQDIDLSFNTKLDTLFLGGNLLTNIDIDKNTNLVLLDVQANRLHTLTGLSNAENLKKLNLSFNDFEEVSINNESVEDLFMTHNLLQSIDLESALSLKNIMLTTNELATIDPGTNMQLETLMISDNNLSNINLEQNIKLSYLYISSNALTGLDVSNNQALTDLRADRNPGLTCIQIQRDQEIPSLSLSEYQELNDQCN</sequence>
<name>A0ABS3F077_9FLAO</name>
<comment type="caution">
    <text evidence="4">The sequence shown here is derived from an EMBL/GenBank/DDBJ whole genome shotgun (WGS) entry which is preliminary data.</text>
</comment>
<feature type="chain" id="PRO_5047053083" description="Leucine-rich repeat domain-containing protein" evidence="3">
    <location>
        <begin position="27"/>
        <end position="304"/>
    </location>
</feature>
<evidence type="ECO:0000256" key="2">
    <source>
        <dbReference type="ARBA" id="ARBA00022737"/>
    </source>
</evidence>
<organism evidence="4 5">
    <name type="scientific">[Muricauda] lutisoli</name>
    <dbReference type="NCBI Taxonomy" id="2816035"/>
    <lineage>
        <taxon>Bacteria</taxon>
        <taxon>Pseudomonadati</taxon>
        <taxon>Bacteroidota</taxon>
        <taxon>Flavobacteriia</taxon>
        <taxon>Flavobacteriales</taxon>
        <taxon>Flavobacteriaceae</taxon>
        <taxon>Allomuricauda</taxon>
    </lineage>
</organism>
<dbReference type="PANTHER" id="PTHR47566">
    <property type="match status" value="1"/>
</dbReference>
<protein>
    <recommendedName>
        <fullName evidence="6">Leucine-rich repeat domain-containing protein</fullName>
    </recommendedName>
</protein>
<dbReference type="InterPro" id="IPR032675">
    <property type="entry name" value="LRR_dom_sf"/>
</dbReference>
<evidence type="ECO:0008006" key="6">
    <source>
        <dbReference type="Google" id="ProtNLM"/>
    </source>
</evidence>
<keyword evidence="2" id="KW-0677">Repeat</keyword>
<dbReference type="SMART" id="SM00365">
    <property type="entry name" value="LRR_SD22"/>
    <property type="match status" value="3"/>
</dbReference>
<feature type="signal peptide" evidence="3">
    <location>
        <begin position="1"/>
        <end position="26"/>
    </location>
</feature>
<evidence type="ECO:0000313" key="4">
    <source>
        <dbReference type="EMBL" id="MBO0331840.1"/>
    </source>
</evidence>
<dbReference type="RefSeq" id="WP_207072174.1">
    <property type="nucleotide sequence ID" value="NZ_JAFLND010000004.1"/>
</dbReference>
<keyword evidence="5" id="KW-1185">Reference proteome</keyword>